<protein>
    <recommendedName>
        <fullName evidence="3">Response regulatory domain-containing protein</fullName>
    </recommendedName>
</protein>
<dbReference type="InterPro" id="IPR011723">
    <property type="entry name" value="Znf/thioredoxin_put"/>
</dbReference>
<dbReference type="RefSeq" id="WP_053550135.1">
    <property type="nucleotide sequence ID" value="NZ_CP010802.1"/>
</dbReference>
<dbReference type="OrthoDB" id="5393943at2"/>
<dbReference type="GO" id="GO:0000160">
    <property type="term" value="P:phosphorelay signal transduction system"/>
    <property type="evidence" value="ECO:0007669"/>
    <property type="project" value="InterPro"/>
</dbReference>
<sequence>MTIECPGCGARYRMDPAKVSGTTARVRCPKCSVPFQIDLPPAAEPAVASAPGAAKILVVDDSKYFRDMILDILSPMPFEFLTAADGVEALEAIFRERPVLVLLDLNLPRMNGYELIRQVRGDARLSGIRLLAMSGVFRKEGDIREVERAGADDFIVKSFKPEQLQERIRKMLKI</sequence>
<feature type="domain" description="Response regulatory" evidence="3">
    <location>
        <begin position="55"/>
        <end position="172"/>
    </location>
</feature>
<dbReference type="PANTHER" id="PTHR44591:SF3">
    <property type="entry name" value="RESPONSE REGULATORY DOMAIN-CONTAINING PROTEIN"/>
    <property type="match status" value="1"/>
</dbReference>
<dbReference type="PANTHER" id="PTHR44591">
    <property type="entry name" value="STRESS RESPONSE REGULATOR PROTEIN 1"/>
    <property type="match status" value="1"/>
</dbReference>
<dbReference type="CDD" id="cd00156">
    <property type="entry name" value="REC"/>
    <property type="match status" value="1"/>
</dbReference>
<dbReference type="STRING" id="1603606.DSOUD_1200"/>
<evidence type="ECO:0000313" key="4">
    <source>
        <dbReference type="EMBL" id="ALC15981.1"/>
    </source>
</evidence>
<dbReference type="SUPFAM" id="SSF52172">
    <property type="entry name" value="CheY-like"/>
    <property type="match status" value="1"/>
</dbReference>
<feature type="modified residue" description="4-aspartylphosphate" evidence="2">
    <location>
        <position position="104"/>
    </location>
</feature>
<evidence type="ECO:0000256" key="2">
    <source>
        <dbReference type="PROSITE-ProRule" id="PRU00169"/>
    </source>
</evidence>
<gene>
    <name evidence="4" type="ORF">DSOUD_1200</name>
</gene>
<keyword evidence="5" id="KW-1185">Reference proteome</keyword>
<dbReference type="KEGG" id="des:DSOUD_1200"/>
<dbReference type="PATRIC" id="fig|1603606.3.peg.1313"/>
<dbReference type="NCBIfam" id="TIGR02098">
    <property type="entry name" value="MJ0042_CXXC"/>
    <property type="match status" value="1"/>
</dbReference>
<evidence type="ECO:0000259" key="3">
    <source>
        <dbReference type="PROSITE" id="PS50110"/>
    </source>
</evidence>
<organism evidence="4 5">
    <name type="scientific">Desulfuromonas soudanensis</name>
    <dbReference type="NCBI Taxonomy" id="1603606"/>
    <lineage>
        <taxon>Bacteria</taxon>
        <taxon>Pseudomonadati</taxon>
        <taxon>Thermodesulfobacteriota</taxon>
        <taxon>Desulfuromonadia</taxon>
        <taxon>Desulfuromonadales</taxon>
        <taxon>Desulfuromonadaceae</taxon>
        <taxon>Desulfuromonas</taxon>
    </lineage>
</organism>
<dbReference type="InterPro" id="IPR011006">
    <property type="entry name" value="CheY-like_superfamily"/>
</dbReference>
<dbReference type="Pfam" id="PF00072">
    <property type="entry name" value="Response_reg"/>
    <property type="match status" value="1"/>
</dbReference>
<dbReference type="InterPro" id="IPR050595">
    <property type="entry name" value="Bact_response_regulator"/>
</dbReference>
<dbReference type="AlphaFoldDB" id="A0A0M5IYS0"/>
<proteinExistence type="predicted"/>
<dbReference type="PROSITE" id="PS50110">
    <property type="entry name" value="RESPONSE_REGULATORY"/>
    <property type="match status" value="1"/>
</dbReference>
<name>A0A0M5IYS0_9BACT</name>
<dbReference type="Gene3D" id="3.40.50.2300">
    <property type="match status" value="1"/>
</dbReference>
<dbReference type="SMART" id="SM00448">
    <property type="entry name" value="REC"/>
    <property type="match status" value="1"/>
</dbReference>
<accession>A0A0M5IYS0</accession>
<dbReference type="EMBL" id="CP010802">
    <property type="protein sequence ID" value="ALC15981.1"/>
    <property type="molecule type" value="Genomic_DNA"/>
</dbReference>
<dbReference type="Pfam" id="PF13717">
    <property type="entry name" value="Zn_ribbon_4"/>
    <property type="match status" value="1"/>
</dbReference>
<dbReference type="Proteomes" id="UP000057158">
    <property type="component" value="Chromosome"/>
</dbReference>
<evidence type="ECO:0000313" key="5">
    <source>
        <dbReference type="Proteomes" id="UP000057158"/>
    </source>
</evidence>
<keyword evidence="1 2" id="KW-0597">Phosphoprotein</keyword>
<evidence type="ECO:0000256" key="1">
    <source>
        <dbReference type="ARBA" id="ARBA00022553"/>
    </source>
</evidence>
<dbReference type="InterPro" id="IPR001789">
    <property type="entry name" value="Sig_transdc_resp-reg_receiver"/>
</dbReference>
<reference evidence="4 5" key="1">
    <citation type="submission" date="2015-07" db="EMBL/GenBank/DDBJ databases">
        <title>Isolation and Genomic Characterization of a Novel Halophilic Metal-Reducing Deltaproteobacterium from the Deep Subsurface.</title>
        <authorList>
            <person name="Badalamenti J.P."/>
            <person name="Summers Z.M."/>
            <person name="Gralnick J.A."/>
            <person name="Bond D.R."/>
        </authorList>
    </citation>
    <scope>NUCLEOTIDE SEQUENCE [LARGE SCALE GENOMIC DNA]</scope>
    <source>
        <strain evidence="4 5">WTL</strain>
    </source>
</reference>